<protein>
    <submittedName>
        <fullName evidence="1">Uncharacterized protein</fullName>
    </submittedName>
</protein>
<dbReference type="EMBL" id="CAUOFW020008724">
    <property type="protein sequence ID" value="CAK9183664.1"/>
    <property type="molecule type" value="Genomic_DNA"/>
</dbReference>
<evidence type="ECO:0000313" key="1">
    <source>
        <dbReference type="EMBL" id="CAK9183664.1"/>
    </source>
</evidence>
<reference evidence="1 2" key="1">
    <citation type="submission" date="2024-02" db="EMBL/GenBank/DDBJ databases">
        <authorList>
            <person name="Vignale AGUSTIN F."/>
            <person name="Sosa J E."/>
            <person name="Modenutti C."/>
        </authorList>
    </citation>
    <scope>NUCLEOTIDE SEQUENCE [LARGE SCALE GENOMIC DNA]</scope>
</reference>
<name>A0ABC8USB4_9AQUA</name>
<accession>A0ABC8USB4</accession>
<proteinExistence type="predicted"/>
<organism evidence="1 2">
    <name type="scientific">Ilex paraguariensis</name>
    <name type="common">yerba mate</name>
    <dbReference type="NCBI Taxonomy" id="185542"/>
    <lineage>
        <taxon>Eukaryota</taxon>
        <taxon>Viridiplantae</taxon>
        <taxon>Streptophyta</taxon>
        <taxon>Embryophyta</taxon>
        <taxon>Tracheophyta</taxon>
        <taxon>Spermatophyta</taxon>
        <taxon>Magnoliopsida</taxon>
        <taxon>eudicotyledons</taxon>
        <taxon>Gunneridae</taxon>
        <taxon>Pentapetalae</taxon>
        <taxon>asterids</taxon>
        <taxon>campanulids</taxon>
        <taxon>Aquifoliales</taxon>
        <taxon>Aquifoliaceae</taxon>
        <taxon>Ilex</taxon>
    </lineage>
</organism>
<keyword evidence="2" id="KW-1185">Reference proteome</keyword>
<sequence>MKEKASTTLENGNGPLESTTGFTFPLSKYGFSFSKTAPLEVTTNLKPGGVTAPVRTTTLPPSLIAFTALSHCPVIEERKMIY</sequence>
<evidence type="ECO:0000313" key="2">
    <source>
        <dbReference type="Proteomes" id="UP001642360"/>
    </source>
</evidence>
<gene>
    <name evidence="1" type="ORF">ILEXP_LOCUS53952</name>
</gene>
<dbReference type="Proteomes" id="UP001642360">
    <property type="component" value="Unassembled WGS sequence"/>
</dbReference>
<comment type="caution">
    <text evidence="1">The sequence shown here is derived from an EMBL/GenBank/DDBJ whole genome shotgun (WGS) entry which is preliminary data.</text>
</comment>
<dbReference type="AlphaFoldDB" id="A0ABC8USB4"/>